<dbReference type="SMART" id="SM00530">
    <property type="entry name" value="HTH_XRE"/>
    <property type="match status" value="1"/>
</dbReference>
<dbReference type="PROSITE" id="PS50943">
    <property type="entry name" value="HTH_CROC1"/>
    <property type="match status" value="1"/>
</dbReference>
<dbReference type="CDD" id="cd00093">
    <property type="entry name" value="HTH_XRE"/>
    <property type="match status" value="1"/>
</dbReference>
<organism evidence="2 3">
    <name type="scientific">Drouetiella hepatica Uher 2000/2452</name>
    <dbReference type="NCBI Taxonomy" id="904376"/>
    <lineage>
        <taxon>Bacteria</taxon>
        <taxon>Bacillati</taxon>
        <taxon>Cyanobacteriota</taxon>
        <taxon>Cyanophyceae</taxon>
        <taxon>Oculatellales</taxon>
        <taxon>Oculatellaceae</taxon>
        <taxon>Drouetiella</taxon>
    </lineage>
</organism>
<dbReference type="InterPro" id="IPR010982">
    <property type="entry name" value="Lambda_DNA-bd_dom_sf"/>
</dbReference>
<comment type="caution">
    <text evidence="2">The sequence shown here is derived from an EMBL/GenBank/DDBJ whole genome shotgun (WGS) entry which is preliminary data.</text>
</comment>
<name>A0A951Q7L4_9CYAN</name>
<protein>
    <submittedName>
        <fullName evidence="2">Helix-turn-helix domain-containing protein</fullName>
    </submittedName>
</protein>
<dbReference type="Gene3D" id="1.10.260.40">
    <property type="entry name" value="lambda repressor-like DNA-binding domains"/>
    <property type="match status" value="1"/>
</dbReference>
<dbReference type="InterPro" id="IPR001387">
    <property type="entry name" value="Cro/C1-type_HTH"/>
</dbReference>
<dbReference type="GO" id="GO:0003677">
    <property type="term" value="F:DNA binding"/>
    <property type="evidence" value="ECO:0007669"/>
    <property type="project" value="InterPro"/>
</dbReference>
<evidence type="ECO:0000313" key="3">
    <source>
        <dbReference type="Proteomes" id="UP000757435"/>
    </source>
</evidence>
<proteinExistence type="predicted"/>
<feature type="domain" description="HTH cro/C1-type" evidence="1">
    <location>
        <begin position="8"/>
        <end position="66"/>
    </location>
</feature>
<dbReference type="AlphaFoldDB" id="A0A951Q7L4"/>
<dbReference type="SUPFAM" id="SSF47413">
    <property type="entry name" value="lambda repressor-like DNA-binding domains"/>
    <property type="match status" value="1"/>
</dbReference>
<reference evidence="2" key="1">
    <citation type="submission" date="2021-05" db="EMBL/GenBank/DDBJ databases">
        <authorList>
            <person name="Pietrasiak N."/>
            <person name="Ward R."/>
            <person name="Stajich J.E."/>
            <person name="Kurbessoian T."/>
        </authorList>
    </citation>
    <scope>NUCLEOTIDE SEQUENCE</scope>
    <source>
        <strain evidence="2">UHER 2000/2452</strain>
    </source>
</reference>
<evidence type="ECO:0000259" key="1">
    <source>
        <dbReference type="PROSITE" id="PS50943"/>
    </source>
</evidence>
<sequence length="84" mass="9490">MGKAGKALKQVLEAYGISQNRLAVIMGIARSTVSHWFNETRDPSAEAVTEIVKALRQINPEAADEFVDLYLERNSWNQPPDRFE</sequence>
<gene>
    <name evidence="2" type="ORF">KME15_03675</name>
</gene>
<accession>A0A951Q7L4</accession>
<dbReference type="Pfam" id="PF01381">
    <property type="entry name" value="HTH_3"/>
    <property type="match status" value="1"/>
</dbReference>
<reference evidence="2" key="2">
    <citation type="journal article" date="2022" name="Microbiol. Resour. Announc.">
        <title>Metagenome Sequencing to Explore Phylogenomics of Terrestrial Cyanobacteria.</title>
        <authorList>
            <person name="Ward R.D."/>
            <person name="Stajich J.E."/>
            <person name="Johansen J.R."/>
            <person name="Huntemann M."/>
            <person name="Clum A."/>
            <person name="Foster B."/>
            <person name="Foster B."/>
            <person name="Roux S."/>
            <person name="Palaniappan K."/>
            <person name="Varghese N."/>
            <person name="Mukherjee S."/>
            <person name="Reddy T.B.K."/>
            <person name="Daum C."/>
            <person name="Copeland A."/>
            <person name="Chen I.A."/>
            <person name="Ivanova N.N."/>
            <person name="Kyrpides N.C."/>
            <person name="Shapiro N."/>
            <person name="Eloe-Fadrosh E.A."/>
            <person name="Pietrasiak N."/>
        </authorList>
    </citation>
    <scope>NUCLEOTIDE SEQUENCE</scope>
    <source>
        <strain evidence="2">UHER 2000/2452</strain>
    </source>
</reference>
<evidence type="ECO:0000313" key="2">
    <source>
        <dbReference type="EMBL" id="MBW4657748.1"/>
    </source>
</evidence>
<dbReference type="Proteomes" id="UP000757435">
    <property type="component" value="Unassembled WGS sequence"/>
</dbReference>
<dbReference type="EMBL" id="JAHHHD010000002">
    <property type="protein sequence ID" value="MBW4657748.1"/>
    <property type="molecule type" value="Genomic_DNA"/>
</dbReference>